<dbReference type="Proteomes" id="UP000193411">
    <property type="component" value="Unassembled WGS sequence"/>
</dbReference>
<evidence type="ECO:0000256" key="9">
    <source>
        <dbReference type="ARBA" id="ARBA00038064"/>
    </source>
</evidence>
<name>A0A1Y2I2F5_9FUNG</name>
<dbReference type="AlphaFoldDB" id="A0A1Y2I2F5"/>
<feature type="domain" description="C2H2-type" evidence="11">
    <location>
        <begin position="87"/>
        <end position="109"/>
    </location>
</feature>
<comment type="caution">
    <text evidence="12">The sequence shown here is derived from an EMBL/GenBank/DDBJ whole genome shotgun (WGS) entry which is preliminary data.</text>
</comment>
<dbReference type="GO" id="GO:0003676">
    <property type="term" value="F:nucleic acid binding"/>
    <property type="evidence" value="ECO:0007669"/>
    <property type="project" value="InterPro"/>
</dbReference>
<gene>
    <name evidence="12" type="ORF">BCR44DRAFT_1424511</name>
</gene>
<dbReference type="GO" id="GO:0008270">
    <property type="term" value="F:zinc ion binding"/>
    <property type="evidence" value="ECO:0007669"/>
    <property type="project" value="UniProtKB-KW"/>
</dbReference>
<keyword evidence="8" id="KW-0539">Nucleus</keyword>
<dbReference type="GO" id="GO:0043021">
    <property type="term" value="F:ribonucleoprotein complex binding"/>
    <property type="evidence" value="ECO:0007669"/>
    <property type="project" value="UniProtKB-ARBA"/>
</dbReference>
<dbReference type="Pfam" id="PF12171">
    <property type="entry name" value="zf-C2H2_jaz"/>
    <property type="match status" value="1"/>
</dbReference>
<keyword evidence="5" id="KW-0479">Metal-binding</keyword>
<evidence type="ECO:0000313" key="12">
    <source>
        <dbReference type="EMBL" id="ORZ40153.1"/>
    </source>
</evidence>
<keyword evidence="6" id="KW-0863">Zinc-finger</keyword>
<evidence type="ECO:0000256" key="10">
    <source>
        <dbReference type="SAM" id="MobiDB-lite"/>
    </source>
</evidence>
<evidence type="ECO:0000256" key="6">
    <source>
        <dbReference type="ARBA" id="ARBA00022771"/>
    </source>
</evidence>
<dbReference type="STRING" id="765915.A0A1Y2I2F5"/>
<feature type="region of interest" description="Disordered" evidence="10">
    <location>
        <begin position="124"/>
        <end position="147"/>
    </location>
</feature>
<evidence type="ECO:0000256" key="3">
    <source>
        <dbReference type="ARBA" id="ARBA00022490"/>
    </source>
</evidence>
<evidence type="ECO:0000256" key="1">
    <source>
        <dbReference type="ARBA" id="ARBA00004123"/>
    </source>
</evidence>
<dbReference type="SMART" id="SM00451">
    <property type="entry name" value="ZnF_U1"/>
    <property type="match status" value="1"/>
</dbReference>
<keyword evidence="13" id="KW-1185">Reference proteome</keyword>
<comment type="subcellular location">
    <subcellularLocation>
        <location evidence="2">Cytoplasm</location>
    </subcellularLocation>
    <subcellularLocation>
        <location evidence="1">Nucleus</location>
    </subcellularLocation>
</comment>
<dbReference type="InterPro" id="IPR036236">
    <property type="entry name" value="Znf_C2H2_sf"/>
</dbReference>
<dbReference type="OrthoDB" id="24683at2759"/>
<keyword evidence="4" id="KW-0690">Ribosome biogenesis</keyword>
<dbReference type="InterPro" id="IPR051879">
    <property type="entry name" value="C2H2-ZF_Maturation_Protein"/>
</dbReference>
<dbReference type="PROSITE" id="PS00028">
    <property type="entry name" value="ZINC_FINGER_C2H2_1"/>
    <property type="match status" value="1"/>
</dbReference>
<dbReference type="FunFam" id="3.30.160.60:FF:000299">
    <property type="entry name" value="Zinc finger protein 593"/>
    <property type="match status" value="1"/>
</dbReference>
<comment type="similarity">
    <text evidence="9">Belongs to the ZNF593/BUD20 C2H2-type zinc-finger protein family.</text>
</comment>
<dbReference type="GO" id="GO:0005737">
    <property type="term" value="C:cytoplasm"/>
    <property type="evidence" value="ECO:0007669"/>
    <property type="project" value="UniProtKB-SubCell"/>
</dbReference>
<protein>
    <recommendedName>
        <fullName evidence="11">C2H2-type domain-containing protein</fullName>
    </recommendedName>
</protein>
<evidence type="ECO:0000256" key="5">
    <source>
        <dbReference type="ARBA" id="ARBA00022723"/>
    </source>
</evidence>
<proteinExistence type="inferred from homology"/>
<organism evidence="12 13">
    <name type="scientific">Catenaria anguillulae PL171</name>
    <dbReference type="NCBI Taxonomy" id="765915"/>
    <lineage>
        <taxon>Eukaryota</taxon>
        <taxon>Fungi</taxon>
        <taxon>Fungi incertae sedis</taxon>
        <taxon>Blastocladiomycota</taxon>
        <taxon>Blastocladiomycetes</taxon>
        <taxon>Blastocladiales</taxon>
        <taxon>Catenariaceae</taxon>
        <taxon>Catenaria</taxon>
    </lineage>
</organism>
<dbReference type="PANTHER" id="PTHR46095:SF1">
    <property type="entry name" value="ZINC FINGER PROTEIN 593"/>
    <property type="match status" value="1"/>
</dbReference>
<dbReference type="SUPFAM" id="SSF57667">
    <property type="entry name" value="beta-beta-alpha zinc fingers"/>
    <property type="match status" value="1"/>
</dbReference>
<keyword evidence="7" id="KW-0862">Zinc</keyword>
<dbReference type="Gene3D" id="3.30.160.60">
    <property type="entry name" value="Classic Zinc Finger"/>
    <property type="match status" value="1"/>
</dbReference>
<dbReference type="InterPro" id="IPR003604">
    <property type="entry name" value="Matrin/U1-like-C_Znf_C2H2"/>
</dbReference>
<dbReference type="GO" id="GO:0005634">
    <property type="term" value="C:nucleus"/>
    <property type="evidence" value="ECO:0007669"/>
    <property type="project" value="UniProtKB-SubCell"/>
</dbReference>
<dbReference type="GO" id="GO:0042254">
    <property type="term" value="P:ribosome biogenesis"/>
    <property type="evidence" value="ECO:0007669"/>
    <property type="project" value="UniProtKB-KW"/>
</dbReference>
<sequence>MQAQKTACNSFQRQHRISNSFKSASNMGRLRKKRNHHGIRDIKRKVSTKNRTKDLDQVCEDLKPGNAEKLANQPFDLDLPGQGQHYCIECARYFINEEARAEHVKSKVHRRRLKEIKEGAFSQAEAEAAVGLKTDNGPRSKSHAMEL</sequence>
<evidence type="ECO:0000256" key="8">
    <source>
        <dbReference type="ARBA" id="ARBA00023242"/>
    </source>
</evidence>
<evidence type="ECO:0000256" key="2">
    <source>
        <dbReference type="ARBA" id="ARBA00004496"/>
    </source>
</evidence>
<evidence type="ECO:0000259" key="11">
    <source>
        <dbReference type="PROSITE" id="PS00028"/>
    </source>
</evidence>
<evidence type="ECO:0000256" key="4">
    <source>
        <dbReference type="ARBA" id="ARBA00022517"/>
    </source>
</evidence>
<dbReference type="InterPro" id="IPR022755">
    <property type="entry name" value="Znf_C2H2_jaz"/>
</dbReference>
<reference evidence="12 13" key="1">
    <citation type="submission" date="2016-07" db="EMBL/GenBank/DDBJ databases">
        <title>Pervasive Adenine N6-methylation of Active Genes in Fungi.</title>
        <authorList>
            <consortium name="DOE Joint Genome Institute"/>
            <person name="Mondo S.J."/>
            <person name="Dannebaum R.O."/>
            <person name="Kuo R.C."/>
            <person name="Labutti K."/>
            <person name="Haridas S."/>
            <person name="Kuo A."/>
            <person name="Salamov A."/>
            <person name="Ahrendt S.R."/>
            <person name="Lipzen A."/>
            <person name="Sullivan W."/>
            <person name="Andreopoulos W.B."/>
            <person name="Clum A."/>
            <person name="Lindquist E."/>
            <person name="Daum C."/>
            <person name="Ramamoorthy G.K."/>
            <person name="Gryganskyi A."/>
            <person name="Culley D."/>
            <person name="Magnuson J.K."/>
            <person name="James T.Y."/>
            <person name="O'Malley M.A."/>
            <person name="Stajich J.E."/>
            <person name="Spatafora J.W."/>
            <person name="Visel A."/>
            <person name="Grigoriev I.V."/>
        </authorList>
    </citation>
    <scope>NUCLEOTIDE SEQUENCE [LARGE SCALE GENOMIC DNA]</scope>
    <source>
        <strain evidence="12 13">PL171</strain>
    </source>
</reference>
<dbReference type="EMBL" id="MCFL01000003">
    <property type="protein sequence ID" value="ORZ40153.1"/>
    <property type="molecule type" value="Genomic_DNA"/>
</dbReference>
<evidence type="ECO:0000313" key="13">
    <source>
        <dbReference type="Proteomes" id="UP000193411"/>
    </source>
</evidence>
<evidence type="ECO:0000256" key="7">
    <source>
        <dbReference type="ARBA" id="ARBA00022833"/>
    </source>
</evidence>
<accession>A0A1Y2I2F5</accession>
<keyword evidence="3" id="KW-0963">Cytoplasm</keyword>
<dbReference type="InterPro" id="IPR013087">
    <property type="entry name" value="Znf_C2H2_type"/>
</dbReference>
<dbReference type="PANTHER" id="PTHR46095">
    <property type="entry name" value="ZINC FINGER PROTEIN 593"/>
    <property type="match status" value="1"/>
</dbReference>